<comment type="caution">
    <text evidence="1">The sequence shown here is derived from an EMBL/GenBank/DDBJ whole genome shotgun (WGS) entry which is preliminary data.</text>
</comment>
<accession>A0A9X1PFE8</accession>
<dbReference type="RefSeq" id="WP_234652686.1">
    <property type="nucleotide sequence ID" value="NZ_CP094997.1"/>
</dbReference>
<dbReference type="AlphaFoldDB" id="A0A9X1PFE8"/>
<organism evidence="1 2">
    <name type="scientific">Dyadobacter chenwenxiniae</name>
    <dbReference type="NCBI Taxonomy" id="2906456"/>
    <lineage>
        <taxon>Bacteria</taxon>
        <taxon>Pseudomonadati</taxon>
        <taxon>Bacteroidota</taxon>
        <taxon>Cytophagia</taxon>
        <taxon>Cytophagales</taxon>
        <taxon>Spirosomataceae</taxon>
        <taxon>Dyadobacter</taxon>
    </lineage>
</organism>
<proteinExistence type="predicted"/>
<evidence type="ECO:0000313" key="2">
    <source>
        <dbReference type="Proteomes" id="UP001139000"/>
    </source>
</evidence>
<keyword evidence="2" id="KW-1185">Reference proteome</keyword>
<dbReference type="Proteomes" id="UP001139000">
    <property type="component" value="Unassembled WGS sequence"/>
</dbReference>
<gene>
    <name evidence="1" type="ORF">LXM26_01425</name>
</gene>
<sequence length="160" mass="18500">METLTVRMPDHFRDKFNEQFGIPLLQERTLNMFCAFYETFAYNPTAFKHSMHVVTALQTGLFDIFSQLNGNETFELADNTFWFWGNGSLVINETIDVIQIVYEAIDVIQIVYDCYPLTDYGQCNNPEFTQELTNDRRAIVKLLGNISLAFVDRANLLTCN</sequence>
<reference evidence="1" key="1">
    <citation type="submission" date="2021-12" db="EMBL/GenBank/DDBJ databases">
        <title>Novel species in genus Dyadobacter.</title>
        <authorList>
            <person name="Ma C."/>
        </authorList>
    </citation>
    <scope>NUCLEOTIDE SEQUENCE</scope>
    <source>
        <strain evidence="1">LJ419</strain>
    </source>
</reference>
<name>A0A9X1PFE8_9BACT</name>
<dbReference type="EMBL" id="JAJTTC010000001">
    <property type="protein sequence ID" value="MCF0060137.1"/>
    <property type="molecule type" value="Genomic_DNA"/>
</dbReference>
<evidence type="ECO:0000313" key="1">
    <source>
        <dbReference type="EMBL" id="MCF0060137.1"/>
    </source>
</evidence>
<protein>
    <submittedName>
        <fullName evidence="1">Uncharacterized protein</fullName>
    </submittedName>
</protein>